<evidence type="ECO:0000313" key="1">
    <source>
        <dbReference type="EMBL" id="BBF66441.1"/>
    </source>
</evidence>
<name>A0A2Z6IKV0_ACIFI</name>
<dbReference type="EMBL" id="AP018795">
    <property type="protein sequence ID" value="BBF66441.1"/>
    <property type="molecule type" value="Genomic_DNA"/>
</dbReference>
<evidence type="ECO:0000313" key="2">
    <source>
        <dbReference type="Proteomes" id="UP000280188"/>
    </source>
</evidence>
<dbReference type="RefSeq" id="WP_126605443.1">
    <property type="nucleotide sequence ID" value="NZ_AP018795.1"/>
</dbReference>
<organism evidence="1 2">
    <name type="scientific">Acidithiobacillus ferridurans</name>
    <dbReference type="NCBI Taxonomy" id="1232575"/>
    <lineage>
        <taxon>Bacteria</taxon>
        <taxon>Pseudomonadati</taxon>
        <taxon>Pseudomonadota</taxon>
        <taxon>Acidithiobacillia</taxon>
        <taxon>Acidithiobacillales</taxon>
        <taxon>Acidithiobacillaceae</taxon>
        <taxon>Acidithiobacillus</taxon>
    </lineage>
</organism>
<sequence length="162" mass="18317">MFSFDAEYVDAAKFGAENKLDVPFLMPDENRILNDENRKQISELFIHYSGIPAKSWERRITGQCVAAHFLLMDKIANILGSQPALTLGWVEAGGREFYRFGQQEVSRWLKEGIGSLTDAKLHMWLTLASMEIIDLTFVPSYIVVNKIPTNGNRPSNPPSEIL</sequence>
<proteinExistence type="predicted"/>
<protein>
    <submittedName>
        <fullName evidence="1">Uncharacterized protein</fullName>
    </submittedName>
</protein>
<dbReference type="Proteomes" id="UP000280188">
    <property type="component" value="Chromosome"/>
</dbReference>
<accession>A0A2Z6IKV0</accession>
<reference evidence="1 2" key="1">
    <citation type="journal article" date="2018" name="Microbiol. Resour. Announc.">
        <title>Complete Genome Sequence of Acidithiobacillus ferridurans JCM 18981.</title>
        <authorList>
            <person name="Miyauchi T."/>
            <person name="Kouzuma A."/>
            <person name="Abe T."/>
            <person name="Watanabe K."/>
        </authorList>
    </citation>
    <scope>NUCLEOTIDE SEQUENCE [LARGE SCALE GENOMIC DNA]</scope>
    <source>
        <strain evidence="2">ATCC 33020 / DSM 29468 / JCM 18981 / 11Fe</strain>
    </source>
</reference>
<dbReference type="AlphaFoldDB" id="A0A2Z6IKV0"/>
<dbReference type="KEGG" id="afj:AFERRID_26590"/>
<keyword evidence="2" id="KW-1185">Reference proteome</keyword>
<gene>
    <name evidence="1" type="ORF">AFERRID_26590</name>
</gene>